<dbReference type="OrthoDB" id="529273at2759"/>
<dbReference type="OMA" id="EMINQDI"/>
<dbReference type="UniPathway" id="UPA00196"/>
<dbReference type="GO" id="GO:0006506">
    <property type="term" value="P:GPI anchor biosynthetic process"/>
    <property type="evidence" value="ECO:0007669"/>
    <property type="project" value="UniProtKB-UniPathway"/>
</dbReference>
<evidence type="ECO:0000256" key="4">
    <source>
        <dbReference type="ARBA" id="ARBA00023136"/>
    </source>
</evidence>
<dbReference type="PANTHER" id="PTHR20661">
    <property type="entry name" value="PHOSPHATIDYLINOSITOL-GLYCAN BIOSYNTHESIS CLASS W PROTEIN"/>
    <property type="match status" value="1"/>
</dbReference>
<evidence type="ECO:0000313" key="6">
    <source>
        <dbReference type="EMBL" id="KNC28694.1"/>
    </source>
</evidence>
<feature type="transmembrane region" description="Helical" evidence="5">
    <location>
        <begin position="364"/>
        <end position="382"/>
    </location>
</feature>
<dbReference type="PIRSF" id="PIRSF017321">
    <property type="entry name" value="GWT1"/>
    <property type="match status" value="1"/>
</dbReference>
<sequence>MNANNILSNCIKEHCHNDDNYDVDKNSSISGVVHNEVYYCNATPLDNQSLSLVAQLLTCSSVDQRSQFVNLPKCSIRGTLDAMETYDKHSVKSFYRVWHIQCTIIVTLIAIALARAFIRVRVNDGKSEKFKIWLRYILEFILISLPVIVSVNVANKYVEYIVGFSFVLLLFIIWRTKCWQLAAKRDFQFGRRPILFTLMRSTINFLTALCILAIDFKSFPKTFRKSRRYGVGLMDVGIGLFIFSMGLVTSRPRKFSDLRKLVFTVACMLLLGLARTIVITAIDYHQDEHEYGTHLNAFFTLGLTKLFATFFAFLARSNKNLLPLGLVILLSHEVILQCGVWKYVMNPKLERTNFISSNREGLCSLPGFIALYLLSQYLGQWLQTKDLLNFEEIKQKFKTLSLTTIGLWLLVTLNIFVFGIARVTCNLGYVSWILAIAVTMCTLYLFVFDIVLDTLKPIDEDNNRVNLTEITITKSTINLNSKIPLVIEAVNYNGLTYFLLANILTGCTNMFLATDEKTDLQSVFILFFYMLITTTFIFILFRFKIRIA</sequence>
<comment type="subcellular location">
    <subcellularLocation>
        <location evidence="5">Endoplasmic reticulum membrane</location>
        <topology evidence="5">Multi-pass membrane protein</topology>
    </subcellularLocation>
    <subcellularLocation>
        <location evidence="1">Membrane</location>
        <topology evidence="1">Multi-pass membrane protein</topology>
    </subcellularLocation>
</comment>
<comment type="similarity">
    <text evidence="5">Belongs to the PIGW family.</text>
</comment>
<comment type="caution">
    <text evidence="6">The sequence shown here is derived from an EMBL/GenBank/DDBJ whole genome shotgun (WGS) entry which is preliminary data.</text>
</comment>
<feature type="transmembrane region" description="Helical" evidence="5">
    <location>
        <begin position="294"/>
        <end position="314"/>
    </location>
</feature>
<keyword evidence="3 5" id="KW-1133">Transmembrane helix</keyword>
<feature type="transmembrane region" description="Helical" evidence="5">
    <location>
        <begin position="157"/>
        <end position="174"/>
    </location>
</feature>
<proteinExistence type="inferred from homology"/>
<dbReference type="GO" id="GO:0032216">
    <property type="term" value="F:glucosaminyl-phosphatidylinositol O-acyltransferase activity"/>
    <property type="evidence" value="ECO:0007669"/>
    <property type="project" value="TreeGrafter"/>
</dbReference>
<dbReference type="GO" id="GO:0072659">
    <property type="term" value="P:protein localization to plasma membrane"/>
    <property type="evidence" value="ECO:0007669"/>
    <property type="project" value="TreeGrafter"/>
</dbReference>
<evidence type="ECO:0000313" key="7">
    <source>
        <dbReference type="Proteomes" id="UP000037069"/>
    </source>
</evidence>
<dbReference type="Proteomes" id="UP000037069">
    <property type="component" value="Unassembled WGS sequence"/>
</dbReference>
<dbReference type="Pfam" id="PF06423">
    <property type="entry name" value="GWT1"/>
    <property type="match status" value="1"/>
</dbReference>
<evidence type="ECO:0000256" key="3">
    <source>
        <dbReference type="ARBA" id="ARBA00022989"/>
    </source>
</evidence>
<comment type="function">
    <text evidence="5">A acetyltransferase, which acetylates the inositol ring of phosphatidylinositol during biosynthesis of GPI-anchor.</text>
</comment>
<dbReference type="EMBL" id="JRES01000753">
    <property type="protein sequence ID" value="KNC28694.1"/>
    <property type="molecule type" value="Genomic_DNA"/>
</dbReference>
<dbReference type="GO" id="GO:0005789">
    <property type="term" value="C:endoplasmic reticulum membrane"/>
    <property type="evidence" value="ECO:0007669"/>
    <property type="project" value="UniProtKB-SubCell"/>
</dbReference>
<feature type="transmembrane region" description="Helical" evidence="5">
    <location>
        <begin position="98"/>
        <end position="120"/>
    </location>
</feature>
<reference evidence="6 7" key="1">
    <citation type="journal article" date="2015" name="Nat. Commun.">
        <title>Lucilia cuprina genome unlocks parasitic fly biology to underpin future interventions.</title>
        <authorList>
            <person name="Anstead C.A."/>
            <person name="Korhonen P.K."/>
            <person name="Young N.D."/>
            <person name="Hall R.S."/>
            <person name="Jex A.R."/>
            <person name="Murali S.C."/>
            <person name="Hughes D.S."/>
            <person name="Lee S.F."/>
            <person name="Perry T."/>
            <person name="Stroehlein A.J."/>
            <person name="Ansell B.R."/>
            <person name="Breugelmans B."/>
            <person name="Hofmann A."/>
            <person name="Qu J."/>
            <person name="Dugan S."/>
            <person name="Lee S.L."/>
            <person name="Chao H."/>
            <person name="Dinh H."/>
            <person name="Han Y."/>
            <person name="Doddapaneni H.V."/>
            <person name="Worley K.C."/>
            <person name="Muzny D.M."/>
            <person name="Ioannidis P."/>
            <person name="Waterhouse R.M."/>
            <person name="Zdobnov E.M."/>
            <person name="James P.J."/>
            <person name="Bagnall N.H."/>
            <person name="Kotze A.C."/>
            <person name="Gibbs R.A."/>
            <person name="Richards S."/>
            <person name="Batterham P."/>
            <person name="Gasser R.B."/>
        </authorList>
    </citation>
    <scope>NUCLEOTIDE SEQUENCE [LARGE SCALE GENOMIC DNA]</scope>
    <source>
        <strain evidence="6 7">LS</strain>
        <tissue evidence="6">Full body</tissue>
    </source>
</reference>
<evidence type="ECO:0000256" key="2">
    <source>
        <dbReference type="ARBA" id="ARBA00022692"/>
    </source>
</evidence>
<evidence type="ECO:0000256" key="5">
    <source>
        <dbReference type="RuleBase" id="RU280819"/>
    </source>
</evidence>
<feature type="transmembrane region" description="Helical" evidence="5">
    <location>
        <begin position="132"/>
        <end position="151"/>
    </location>
</feature>
<protein>
    <recommendedName>
        <fullName evidence="5">Phosphatidylinositol-glycan biosynthesis class W protein</fullName>
        <ecNumber evidence="5">2.3.-.-</ecNumber>
    </recommendedName>
</protein>
<dbReference type="STRING" id="7375.A0A0L0CB46"/>
<comment type="pathway">
    <text evidence="5">Glycolipid biosynthesis; glycosylphosphatidylinositol-anchor biosynthesis.</text>
</comment>
<feature type="transmembrane region" description="Helical" evidence="5">
    <location>
        <begin position="429"/>
        <end position="452"/>
    </location>
</feature>
<name>A0A0L0CB46_LUCCU</name>
<dbReference type="InterPro" id="IPR009447">
    <property type="entry name" value="PIGW/GWT1"/>
</dbReference>
<keyword evidence="5" id="KW-0012">Acyltransferase</keyword>
<feature type="transmembrane region" description="Helical" evidence="5">
    <location>
        <begin position="261"/>
        <end position="282"/>
    </location>
</feature>
<keyword evidence="5" id="KW-0808">Transferase</keyword>
<keyword evidence="4 5" id="KW-0472">Membrane</keyword>
<accession>A0A0L0CB46</accession>
<feature type="transmembrane region" description="Helical" evidence="5">
    <location>
        <begin position="194"/>
        <end position="214"/>
    </location>
</feature>
<dbReference type="PANTHER" id="PTHR20661:SF0">
    <property type="entry name" value="PHOSPHATIDYLINOSITOL-GLYCAN BIOSYNTHESIS CLASS W PROTEIN"/>
    <property type="match status" value="1"/>
</dbReference>
<keyword evidence="7" id="KW-1185">Reference proteome</keyword>
<feature type="transmembrane region" description="Helical" evidence="5">
    <location>
        <begin position="520"/>
        <end position="541"/>
    </location>
</feature>
<keyword evidence="5" id="KW-0256">Endoplasmic reticulum</keyword>
<evidence type="ECO:0000256" key="1">
    <source>
        <dbReference type="ARBA" id="ARBA00004141"/>
    </source>
</evidence>
<keyword evidence="2 5" id="KW-0812">Transmembrane</keyword>
<dbReference type="AlphaFoldDB" id="A0A0L0CB46"/>
<keyword evidence="5" id="KW-0337">GPI-anchor biosynthesis</keyword>
<feature type="transmembrane region" description="Helical" evidence="5">
    <location>
        <begin position="229"/>
        <end position="249"/>
    </location>
</feature>
<dbReference type="EC" id="2.3.-.-" evidence="5"/>
<gene>
    <name evidence="6" type="ORF">FF38_09432</name>
</gene>
<feature type="transmembrane region" description="Helical" evidence="5">
    <location>
        <begin position="402"/>
        <end position="423"/>
    </location>
</feature>
<organism evidence="6 7">
    <name type="scientific">Lucilia cuprina</name>
    <name type="common">Green bottle fly</name>
    <name type="synonym">Australian sheep blowfly</name>
    <dbReference type="NCBI Taxonomy" id="7375"/>
    <lineage>
        <taxon>Eukaryota</taxon>
        <taxon>Metazoa</taxon>
        <taxon>Ecdysozoa</taxon>
        <taxon>Arthropoda</taxon>
        <taxon>Hexapoda</taxon>
        <taxon>Insecta</taxon>
        <taxon>Pterygota</taxon>
        <taxon>Neoptera</taxon>
        <taxon>Endopterygota</taxon>
        <taxon>Diptera</taxon>
        <taxon>Brachycera</taxon>
        <taxon>Muscomorpha</taxon>
        <taxon>Oestroidea</taxon>
        <taxon>Calliphoridae</taxon>
        <taxon>Luciliinae</taxon>
        <taxon>Lucilia</taxon>
    </lineage>
</organism>